<gene>
    <name evidence="1" type="ORF">CROQUDRAFT_19778</name>
</gene>
<keyword evidence="2" id="KW-1185">Reference proteome</keyword>
<dbReference type="OrthoDB" id="2499472at2759"/>
<proteinExistence type="predicted"/>
<evidence type="ECO:0000313" key="2">
    <source>
        <dbReference type="Proteomes" id="UP000886653"/>
    </source>
</evidence>
<feature type="non-terminal residue" evidence="1">
    <location>
        <position position="130"/>
    </location>
</feature>
<organism evidence="1 2">
    <name type="scientific">Cronartium quercuum f. sp. fusiforme G11</name>
    <dbReference type="NCBI Taxonomy" id="708437"/>
    <lineage>
        <taxon>Eukaryota</taxon>
        <taxon>Fungi</taxon>
        <taxon>Dikarya</taxon>
        <taxon>Basidiomycota</taxon>
        <taxon>Pucciniomycotina</taxon>
        <taxon>Pucciniomycetes</taxon>
        <taxon>Pucciniales</taxon>
        <taxon>Coleosporiaceae</taxon>
        <taxon>Cronartium</taxon>
    </lineage>
</organism>
<accession>A0A9P6NR96</accession>
<dbReference type="EMBL" id="MU167240">
    <property type="protein sequence ID" value="KAG0148141.1"/>
    <property type="molecule type" value="Genomic_DNA"/>
</dbReference>
<protein>
    <submittedName>
        <fullName evidence="1">Uncharacterized protein</fullName>
    </submittedName>
</protein>
<name>A0A9P6NR96_9BASI</name>
<evidence type="ECO:0000313" key="1">
    <source>
        <dbReference type="EMBL" id="KAG0148141.1"/>
    </source>
</evidence>
<sequence length="130" mass="14760">MLKRDFTSLLQKVAGDQVSHNHLTCNQAPVSWHLSVVMENFGLSGNGGQCPIIAKLFSVAEGSVDNYPNHCLWVLMNLQSRYVQWPTAVRRQQIKLAIGEESFFKDCVGFIDEMLLPLAYPPQKILEDYY</sequence>
<dbReference type="AlphaFoldDB" id="A0A9P6NR96"/>
<dbReference type="Proteomes" id="UP000886653">
    <property type="component" value="Unassembled WGS sequence"/>
</dbReference>
<comment type="caution">
    <text evidence="1">The sequence shown here is derived from an EMBL/GenBank/DDBJ whole genome shotgun (WGS) entry which is preliminary data.</text>
</comment>
<reference evidence="1" key="1">
    <citation type="submission" date="2013-11" db="EMBL/GenBank/DDBJ databases">
        <title>Genome sequence of the fusiform rust pathogen reveals effectors for host alternation and coevolution with pine.</title>
        <authorList>
            <consortium name="DOE Joint Genome Institute"/>
            <person name="Smith K."/>
            <person name="Pendleton A."/>
            <person name="Kubisiak T."/>
            <person name="Anderson C."/>
            <person name="Salamov A."/>
            <person name="Aerts A."/>
            <person name="Riley R."/>
            <person name="Clum A."/>
            <person name="Lindquist E."/>
            <person name="Ence D."/>
            <person name="Campbell M."/>
            <person name="Kronenberg Z."/>
            <person name="Feau N."/>
            <person name="Dhillon B."/>
            <person name="Hamelin R."/>
            <person name="Burleigh J."/>
            <person name="Smith J."/>
            <person name="Yandell M."/>
            <person name="Nelson C."/>
            <person name="Grigoriev I."/>
            <person name="Davis J."/>
        </authorList>
    </citation>
    <scope>NUCLEOTIDE SEQUENCE</scope>
    <source>
        <strain evidence="1">G11</strain>
    </source>
</reference>